<evidence type="ECO:0008006" key="4">
    <source>
        <dbReference type="Google" id="ProtNLM"/>
    </source>
</evidence>
<sequence>MSQDTYSLMRGGLVHRVLHASGALHRSRRLSVWLAGLLTALALLPMVLLAQAEGMLWPRPGAMALFGDYATLARLLLGLPLLVLAAPRADDLLRSAIRQLTHASLVRPSRQPRLIALLTRVRRYRDSWVPELVCILIAFAPSFYQSGVVSLLDGVPDWRSQHGVATTAGDWYGWVGTPLFRLVVLLWLWRFVLWTLLLWRLPRVGLGLHAEHPDQCAGLAFLGLAQERFSALAVAGALLVCGACLNQMVYLGVTLHDLRHLLAGYVIGACVVLMSPLLLLVPVLVRTRRHALYRFDALGNRAAATFEQRWQAASEATAGSESLVDTGDASAIADFGGVYQSIVAMSVIPVTRWNLLSMAMSAAVPLLPLVLMAFPFDDLVAKLMGILV</sequence>
<keyword evidence="1" id="KW-1133">Transmembrane helix</keyword>
<dbReference type="EMBL" id="CP115543">
    <property type="protein sequence ID" value="WNH47181.1"/>
    <property type="molecule type" value="Genomic_DNA"/>
</dbReference>
<evidence type="ECO:0000313" key="3">
    <source>
        <dbReference type="Proteomes" id="UP001305421"/>
    </source>
</evidence>
<feature type="transmembrane region" description="Helical" evidence="1">
    <location>
        <begin position="262"/>
        <end position="285"/>
    </location>
</feature>
<feature type="transmembrane region" description="Helical" evidence="1">
    <location>
        <begin position="179"/>
        <end position="199"/>
    </location>
</feature>
<feature type="transmembrane region" description="Helical" evidence="1">
    <location>
        <begin position="30"/>
        <end position="50"/>
    </location>
</feature>
<evidence type="ECO:0000313" key="2">
    <source>
        <dbReference type="EMBL" id="WNH47181.1"/>
    </source>
</evidence>
<reference evidence="2 3" key="1">
    <citation type="submission" date="2022-12" db="EMBL/GenBank/DDBJ databases">
        <title>Two new species, Stenotrophomonas aracearum and Stenotrophomonas oahuensis, isolated from Anthurium (Araceae family) in Hawaii.</title>
        <authorList>
            <person name="Chunag S.C."/>
            <person name="Dobhal S."/>
            <person name="Alvarez A."/>
            <person name="Arif M."/>
        </authorList>
    </citation>
    <scope>NUCLEOTIDE SEQUENCE [LARGE SCALE GENOMIC DNA]</scope>
    <source>
        <strain evidence="2 3">A5588</strain>
    </source>
</reference>
<keyword evidence="1" id="KW-0812">Transmembrane</keyword>
<dbReference type="RefSeq" id="WP_311181956.1">
    <property type="nucleotide sequence ID" value="NZ_CP115543.1"/>
</dbReference>
<proteinExistence type="predicted"/>
<evidence type="ECO:0000256" key="1">
    <source>
        <dbReference type="SAM" id="Phobius"/>
    </source>
</evidence>
<feature type="transmembrane region" description="Helical" evidence="1">
    <location>
        <begin position="355"/>
        <end position="374"/>
    </location>
</feature>
<name>A0ABY9Y8P2_9GAMM</name>
<organism evidence="2 3">
    <name type="scientific">Stenotrophomonas aracearum</name>
    <dbReference type="NCBI Taxonomy" id="3003272"/>
    <lineage>
        <taxon>Bacteria</taxon>
        <taxon>Pseudomonadati</taxon>
        <taxon>Pseudomonadota</taxon>
        <taxon>Gammaproteobacteria</taxon>
        <taxon>Lysobacterales</taxon>
        <taxon>Lysobacteraceae</taxon>
        <taxon>Stenotrophomonas</taxon>
    </lineage>
</organism>
<feature type="transmembrane region" description="Helical" evidence="1">
    <location>
        <begin position="128"/>
        <end position="144"/>
    </location>
</feature>
<keyword evidence="1" id="KW-0472">Membrane</keyword>
<accession>A0ABY9Y8P2</accession>
<feature type="transmembrane region" description="Helical" evidence="1">
    <location>
        <begin position="62"/>
        <end position="85"/>
    </location>
</feature>
<protein>
    <recommendedName>
        <fullName evidence="4">ABC transmembrane type-1 domain-containing protein</fullName>
    </recommendedName>
</protein>
<feature type="transmembrane region" description="Helical" evidence="1">
    <location>
        <begin position="229"/>
        <end position="250"/>
    </location>
</feature>
<keyword evidence="3" id="KW-1185">Reference proteome</keyword>
<gene>
    <name evidence="2" type="ORF">PDM28_10710</name>
</gene>
<dbReference type="Proteomes" id="UP001305421">
    <property type="component" value="Chromosome"/>
</dbReference>